<keyword evidence="1" id="KW-0238">DNA-binding</keyword>
<evidence type="ECO:0000313" key="4">
    <source>
        <dbReference type="EMBL" id="MCM2677395.1"/>
    </source>
</evidence>
<dbReference type="InterPro" id="IPR036390">
    <property type="entry name" value="WH_DNA-bd_sf"/>
</dbReference>
<name>A0ABT0XNT6_9BACI</name>
<protein>
    <recommendedName>
        <fullName evidence="3">HTH-type transcriptional regulator NsrR</fullName>
    </recommendedName>
</protein>
<evidence type="ECO:0000256" key="2">
    <source>
        <dbReference type="ARBA" id="ARBA00034078"/>
    </source>
</evidence>
<gene>
    <name evidence="4" type="ORF">NDM98_19420</name>
</gene>
<dbReference type="SUPFAM" id="SSF46785">
    <property type="entry name" value="Winged helix' DNA-binding domain"/>
    <property type="match status" value="1"/>
</dbReference>
<dbReference type="PANTHER" id="PTHR33221">
    <property type="entry name" value="WINGED HELIX-TURN-HELIX TRANSCRIPTIONAL REGULATOR, RRF2 FAMILY"/>
    <property type="match status" value="1"/>
</dbReference>
<comment type="caution">
    <text evidence="4">The sequence shown here is derived from an EMBL/GenBank/DDBJ whole genome shotgun (WGS) entry which is preliminary data.</text>
</comment>
<evidence type="ECO:0000313" key="5">
    <source>
        <dbReference type="Proteomes" id="UP001203665"/>
    </source>
</evidence>
<dbReference type="Gene3D" id="1.10.10.10">
    <property type="entry name" value="Winged helix-like DNA-binding domain superfamily/Winged helix DNA-binding domain"/>
    <property type="match status" value="1"/>
</dbReference>
<evidence type="ECO:0000256" key="1">
    <source>
        <dbReference type="ARBA" id="ARBA00023125"/>
    </source>
</evidence>
<dbReference type="PROSITE" id="PS01332">
    <property type="entry name" value="HTH_RRF2_1"/>
    <property type="match status" value="1"/>
</dbReference>
<dbReference type="PROSITE" id="PS51197">
    <property type="entry name" value="HTH_RRF2_2"/>
    <property type="match status" value="1"/>
</dbReference>
<dbReference type="InterPro" id="IPR000944">
    <property type="entry name" value="Tscrpt_reg_Rrf2"/>
</dbReference>
<dbReference type="PANTHER" id="PTHR33221:SF4">
    <property type="entry name" value="HTH-TYPE TRANSCRIPTIONAL REPRESSOR NSRR"/>
    <property type="match status" value="1"/>
</dbReference>
<sequence length="130" mass="15118">MKLTLFTENSIKVLAYFVNSQHKTVITVKEVADYLLLSYDHLKKIFWNLDKKGYLDSIRGRNGGYQFNHNPNRIKLGTLVVELENLNVLSNKFIGNCELKKSIKFALDCFIKRLDQYTLDDLISENQKIS</sequence>
<proteinExistence type="predicted"/>
<accession>A0ABT0XNT6</accession>
<dbReference type="InterPro" id="IPR030489">
    <property type="entry name" value="TR_Rrf2-type_CS"/>
</dbReference>
<dbReference type="InterPro" id="IPR036388">
    <property type="entry name" value="WH-like_DNA-bd_sf"/>
</dbReference>
<dbReference type="EMBL" id="JAMQJY010000004">
    <property type="protein sequence ID" value="MCM2677395.1"/>
    <property type="molecule type" value="Genomic_DNA"/>
</dbReference>
<dbReference type="Proteomes" id="UP001203665">
    <property type="component" value="Unassembled WGS sequence"/>
</dbReference>
<dbReference type="RefSeq" id="WP_251611158.1">
    <property type="nucleotide sequence ID" value="NZ_JAMQJY010000004.1"/>
</dbReference>
<keyword evidence="5" id="KW-1185">Reference proteome</keyword>
<reference evidence="4" key="1">
    <citation type="submission" date="2022-06" db="EMBL/GenBank/DDBJ databases">
        <title>Alkalicoccobacillus porphyridii sp. nov., isolated from a marine red alga, Porphyridium purpureum and reclassification of Shouchella plakortidis and Shouchella gibsonii as Alkalicoccobacillus plakortidis comb. nov. and Alkalicoccobacillus gibsonii comb. nov.</title>
        <authorList>
            <person name="Kim K.H."/>
            <person name="Lee J.K."/>
            <person name="Han D.M."/>
            <person name="Baek J.H."/>
            <person name="Jeon C.O."/>
        </authorList>
    </citation>
    <scope>NUCLEOTIDE SEQUENCE</scope>
    <source>
        <strain evidence="4">DSM 19153</strain>
    </source>
</reference>
<dbReference type="Pfam" id="PF02082">
    <property type="entry name" value="Rrf2"/>
    <property type="match status" value="1"/>
</dbReference>
<organism evidence="4 5">
    <name type="scientific">Alkalicoccobacillus plakortidis</name>
    <dbReference type="NCBI Taxonomy" id="444060"/>
    <lineage>
        <taxon>Bacteria</taxon>
        <taxon>Bacillati</taxon>
        <taxon>Bacillota</taxon>
        <taxon>Bacilli</taxon>
        <taxon>Bacillales</taxon>
        <taxon>Bacillaceae</taxon>
        <taxon>Alkalicoccobacillus</taxon>
    </lineage>
</organism>
<comment type="cofactor">
    <cofactor evidence="2">
        <name>[2Fe-2S] cluster</name>
        <dbReference type="ChEBI" id="CHEBI:190135"/>
    </cofactor>
</comment>
<evidence type="ECO:0000256" key="3">
    <source>
        <dbReference type="ARBA" id="ARBA00040173"/>
    </source>
</evidence>